<comment type="caution">
    <text evidence="1">The sequence shown here is derived from an EMBL/GenBank/DDBJ whole genome shotgun (WGS) entry which is preliminary data.</text>
</comment>
<dbReference type="Proteomes" id="UP000075714">
    <property type="component" value="Unassembled WGS sequence"/>
</dbReference>
<protein>
    <recommendedName>
        <fullName evidence="3">Protein kinase domain-containing protein</fullName>
    </recommendedName>
</protein>
<keyword evidence="2" id="KW-1185">Reference proteome</keyword>
<sequence length="246" mass="25656">MCSAAAAGPLNLRLCNRLLVQLAEATAALGRAGVVNADAKPQNTTVTAAGQVQLIDLDGATFVMPEDCRAQAAAMAEARLAHEEVQEAAADLEGAEAQVLEAMVALALARPGAVEELDGAEAQRDRVEMWREAASDLVGLTAAAATKAMVGYRPTVITDCFAPPEALDRHCAPFVCVASNVWLFGASAAYLVGRVRAAAGARTGGAPGLSRKEAAWCDAVATVADECMVREPWLRPDMDDVAARLR</sequence>
<reference evidence="2" key="1">
    <citation type="journal article" date="2016" name="Nat. Commun.">
        <title>The Gonium pectorale genome demonstrates co-option of cell cycle regulation during the evolution of multicellularity.</title>
        <authorList>
            <person name="Hanschen E.R."/>
            <person name="Marriage T.N."/>
            <person name="Ferris P.J."/>
            <person name="Hamaji T."/>
            <person name="Toyoda A."/>
            <person name="Fujiyama A."/>
            <person name="Neme R."/>
            <person name="Noguchi H."/>
            <person name="Minakuchi Y."/>
            <person name="Suzuki M."/>
            <person name="Kawai-Toyooka H."/>
            <person name="Smith D.R."/>
            <person name="Sparks H."/>
            <person name="Anderson J."/>
            <person name="Bakaric R."/>
            <person name="Luria V."/>
            <person name="Karger A."/>
            <person name="Kirschner M.W."/>
            <person name="Durand P.M."/>
            <person name="Michod R.E."/>
            <person name="Nozaki H."/>
            <person name="Olson B.J."/>
        </authorList>
    </citation>
    <scope>NUCLEOTIDE SEQUENCE [LARGE SCALE GENOMIC DNA]</scope>
    <source>
        <strain evidence="2">NIES-2863</strain>
    </source>
</reference>
<evidence type="ECO:0008006" key="3">
    <source>
        <dbReference type="Google" id="ProtNLM"/>
    </source>
</evidence>
<organism evidence="1 2">
    <name type="scientific">Gonium pectorale</name>
    <name type="common">Green alga</name>
    <dbReference type="NCBI Taxonomy" id="33097"/>
    <lineage>
        <taxon>Eukaryota</taxon>
        <taxon>Viridiplantae</taxon>
        <taxon>Chlorophyta</taxon>
        <taxon>core chlorophytes</taxon>
        <taxon>Chlorophyceae</taxon>
        <taxon>CS clade</taxon>
        <taxon>Chlamydomonadales</taxon>
        <taxon>Volvocaceae</taxon>
        <taxon>Gonium</taxon>
    </lineage>
</organism>
<dbReference type="InterPro" id="IPR011009">
    <property type="entry name" value="Kinase-like_dom_sf"/>
</dbReference>
<dbReference type="AlphaFoldDB" id="A0A150GTG5"/>
<dbReference type="EMBL" id="LSYV01000008">
    <property type="protein sequence ID" value="KXZ53166.1"/>
    <property type="molecule type" value="Genomic_DNA"/>
</dbReference>
<dbReference type="Gene3D" id="1.10.510.10">
    <property type="entry name" value="Transferase(Phosphotransferase) domain 1"/>
    <property type="match status" value="1"/>
</dbReference>
<accession>A0A150GTG5</accession>
<name>A0A150GTG5_GONPE</name>
<proteinExistence type="predicted"/>
<gene>
    <name evidence="1" type="ORF">GPECTOR_7g1058</name>
</gene>
<evidence type="ECO:0000313" key="1">
    <source>
        <dbReference type="EMBL" id="KXZ53166.1"/>
    </source>
</evidence>
<dbReference type="SUPFAM" id="SSF56112">
    <property type="entry name" value="Protein kinase-like (PK-like)"/>
    <property type="match status" value="1"/>
</dbReference>
<evidence type="ECO:0000313" key="2">
    <source>
        <dbReference type="Proteomes" id="UP000075714"/>
    </source>
</evidence>